<sequence>MFFATMFRDLALAEAGQRRIEAFADQGVIKLASSVVITKDADGEITKHHGKTPGAHSAVMAGLIGGIIGLIGGPAVILMSAAAGGTAPCCLQRSSIQRCPAGKSCTRSC</sequence>
<evidence type="ECO:0008006" key="4">
    <source>
        <dbReference type="Google" id="ProtNLM"/>
    </source>
</evidence>
<name>A0A5C6TPY3_9SPHN</name>
<comment type="caution">
    <text evidence="2">The sequence shown here is derived from an EMBL/GenBank/DDBJ whole genome shotgun (WGS) entry which is preliminary data.</text>
</comment>
<evidence type="ECO:0000256" key="1">
    <source>
        <dbReference type="SAM" id="Phobius"/>
    </source>
</evidence>
<keyword evidence="1" id="KW-0812">Transmembrane</keyword>
<evidence type="ECO:0000313" key="3">
    <source>
        <dbReference type="Proteomes" id="UP000321249"/>
    </source>
</evidence>
<gene>
    <name evidence="2" type="ORF">FRZ32_01390</name>
</gene>
<keyword evidence="1" id="KW-1133">Transmembrane helix</keyword>
<evidence type="ECO:0000313" key="2">
    <source>
        <dbReference type="EMBL" id="TXC62423.1"/>
    </source>
</evidence>
<protein>
    <recommendedName>
        <fullName evidence="4">DUF1269 domain-containing protein</fullName>
    </recommendedName>
</protein>
<proteinExistence type="predicted"/>
<keyword evidence="1" id="KW-0472">Membrane</keyword>
<dbReference type="EMBL" id="VOQQ01000001">
    <property type="protein sequence ID" value="TXC62423.1"/>
    <property type="molecule type" value="Genomic_DNA"/>
</dbReference>
<reference evidence="2 3" key="1">
    <citation type="journal article" date="2015" name="J. Microbiol.">
        <title>Sphingosinicella ginsenosidimutans sp. nov., with ginsenoside converting activity.</title>
        <authorList>
            <person name="Kim J.K."/>
            <person name="Kang M.S."/>
            <person name="Park S.C."/>
            <person name="Kim K.M."/>
            <person name="Choi K."/>
            <person name="Yoon M.H."/>
            <person name="Im W.T."/>
        </authorList>
    </citation>
    <scope>NUCLEOTIDE SEQUENCE [LARGE SCALE GENOMIC DNA]</scope>
    <source>
        <strain evidence="2 3">BS-11</strain>
    </source>
</reference>
<dbReference type="Proteomes" id="UP000321249">
    <property type="component" value="Unassembled WGS sequence"/>
</dbReference>
<dbReference type="AlphaFoldDB" id="A0A5C6TPY3"/>
<accession>A0A5C6TPY3</accession>
<keyword evidence="3" id="KW-1185">Reference proteome</keyword>
<feature type="transmembrane region" description="Helical" evidence="1">
    <location>
        <begin position="58"/>
        <end position="83"/>
    </location>
</feature>
<organism evidence="2 3">
    <name type="scientific">Allosphingosinicella ginsenosidimutans</name>
    <dbReference type="NCBI Taxonomy" id="1176539"/>
    <lineage>
        <taxon>Bacteria</taxon>
        <taxon>Pseudomonadati</taxon>
        <taxon>Pseudomonadota</taxon>
        <taxon>Alphaproteobacteria</taxon>
        <taxon>Sphingomonadales</taxon>
        <taxon>Sphingomonadaceae</taxon>
        <taxon>Allosphingosinicella</taxon>
    </lineage>
</organism>
<dbReference type="RefSeq" id="WP_147041811.1">
    <property type="nucleotide sequence ID" value="NZ_BAABIR010000001.1"/>
</dbReference>